<reference evidence="3 4" key="1">
    <citation type="submission" date="2017-05" db="EMBL/GenBank/DDBJ databases">
        <authorList>
            <person name="Varghese N."/>
            <person name="Submissions S."/>
        </authorList>
    </citation>
    <scope>NUCLEOTIDE SEQUENCE [LARGE SCALE GENOMIC DNA]</scope>
    <source>
        <strain evidence="3 4">DSM 25457</strain>
    </source>
</reference>
<feature type="compositionally biased region" description="Low complexity" evidence="1">
    <location>
        <begin position="65"/>
        <end position="77"/>
    </location>
</feature>
<dbReference type="InterPro" id="IPR008984">
    <property type="entry name" value="SMAD_FHA_dom_sf"/>
</dbReference>
<evidence type="ECO:0000256" key="1">
    <source>
        <dbReference type="SAM" id="MobiDB-lite"/>
    </source>
</evidence>
<feature type="domain" description="FHA" evidence="2">
    <location>
        <begin position="236"/>
        <end position="286"/>
    </location>
</feature>
<protein>
    <submittedName>
        <fullName evidence="3">FHA domain-containing protein</fullName>
    </submittedName>
</protein>
<evidence type="ECO:0000313" key="4">
    <source>
        <dbReference type="Proteomes" id="UP001158067"/>
    </source>
</evidence>
<dbReference type="Proteomes" id="UP001158067">
    <property type="component" value="Unassembled WGS sequence"/>
</dbReference>
<dbReference type="Pfam" id="PF00498">
    <property type="entry name" value="FHA"/>
    <property type="match status" value="1"/>
</dbReference>
<dbReference type="InterPro" id="IPR000253">
    <property type="entry name" value="FHA_dom"/>
</dbReference>
<dbReference type="CDD" id="cd00060">
    <property type="entry name" value="FHA"/>
    <property type="match status" value="2"/>
</dbReference>
<feature type="domain" description="FHA" evidence="2">
    <location>
        <begin position="111"/>
        <end position="164"/>
    </location>
</feature>
<feature type="region of interest" description="Disordered" evidence="1">
    <location>
        <begin position="9"/>
        <end position="79"/>
    </location>
</feature>
<dbReference type="SUPFAM" id="SSF49879">
    <property type="entry name" value="SMAD/FHA domain"/>
    <property type="match status" value="2"/>
</dbReference>
<evidence type="ECO:0000313" key="3">
    <source>
        <dbReference type="EMBL" id="SMP38708.1"/>
    </source>
</evidence>
<sequence>MFDGLKRLFVGSDSQPDRDERQTIAGESLDQEIDAVRQTQLIDPSQLQAARDAAGKSGKSRRAGKSNAGASGSESASLYRPSLRPPMGFLAALDDGSIRDAEIYRLRGGSVVIGRQEGDIQFPYEVLMSSKHAKLECRRHRSGYQWHFTDLESRNGSFFRVQRAYLRHDQEFLIGRHRVAFQIPTPGADATTPTTGENDLHATQLIESVKIAMPRLRYRDLRQETEHTHVLDNPHLVIGADSSTCGLTLHDEFVCPNHTRIHHTEKGWLIEDLGSRNGAWLRLHQAKLDQITEFQLGEQRFYFRPPKSTRR</sequence>
<evidence type="ECO:0000259" key="2">
    <source>
        <dbReference type="PROSITE" id="PS50006"/>
    </source>
</evidence>
<dbReference type="InterPro" id="IPR032030">
    <property type="entry name" value="YscD_cytoplasmic_dom"/>
</dbReference>
<dbReference type="RefSeq" id="WP_283430436.1">
    <property type="nucleotide sequence ID" value="NZ_FXUG01000001.1"/>
</dbReference>
<feature type="compositionally biased region" description="Polar residues" evidence="1">
    <location>
        <begin position="37"/>
        <end position="48"/>
    </location>
</feature>
<dbReference type="Pfam" id="PF16697">
    <property type="entry name" value="Yop-YscD_cpl"/>
    <property type="match status" value="1"/>
</dbReference>
<dbReference type="EMBL" id="FXUG01000001">
    <property type="protein sequence ID" value="SMP38708.1"/>
    <property type="molecule type" value="Genomic_DNA"/>
</dbReference>
<keyword evidence="4" id="KW-1185">Reference proteome</keyword>
<comment type="caution">
    <text evidence="3">The sequence shown here is derived from an EMBL/GenBank/DDBJ whole genome shotgun (WGS) entry which is preliminary data.</text>
</comment>
<dbReference type="PROSITE" id="PS50006">
    <property type="entry name" value="FHA_DOMAIN"/>
    <property type="match status" value="2"/>
</dbReference>
<accession>A0ABY1PPC7</accession>
<gene>
    <name evidence="3" type="ORF">SAMN06265222_101175</name>
</gene>
<proteinExistence type="predicted"/>
<organism evidence="3 4">
    <name type="scientific">Neorhodopirellula lusitana</name>
    <dbReference type="NCBI Taxonomy" id="445327"/>
    <lineage>
        <taxon>Bacteria</taxon>
        <taxon>Pseudomonadati</taxon>
        <taxon>Planctomycetota</taxon>
        <taxon>Planctomycetia</taxon>
        <taxon>Pirellulales</taxon>
        <taxon>Pirellulaceae</taxon>
        <taxon>Neorhodopirellula</taxon>
    </lineage>
</organism>
<name>A0ABY1PPC7_9BACT</name>
<dbReference type="Gene3D" id="2.60.200.20">
    <property type="match status" value="2"/>
</dbReference>